<dbReference type="InterPro" id="IPR050179">
    <property type="entry name" value="Trans_hexapeptide_repeat"/>
</dbReference>
<protein>
    <submittedName>
        <fullName evidence="1">2,3,4,5-tetrahydropyridine-2,6-dicarboxylate N-acetyltransferase</fullName>
        <ecNumber evidence="1">2.3.1.89</ecNumber>
    </submittedName>
</protein>
<reference evidence="1" key="1">
    <citation type="submission" date="2024-05" db="EMBL/GenBank/DDBJ databases">
        <title>Isolation and characterization of Sporomusa carbonis sp. nov., a carboxydotrophic hydrogenogen in the genus of Sporomusa isolated from a charcoal burning pile.</title>
        <authorList>
            <person name="Boeer T."/>
            <person name="Rosenbaum F."/>
            <person name="Eysell L."/>
            <person name="Mueller V."/>
            <person name="Daniel R."/>
            <person name="Poehlein A."/>
        </authorList>
    </citation>
    <scope>NUCLEOTIDE SEQUENCE [LARGE SCALE GENOMIC DNA]</scope>
    <source>
        <strain evidence="1">DSM 10669</strain>
    </source>
</reference>
<name>A0ABZ3IG75_9FIRM</name>
<dbReference type="Gene3D" id="2.160.10.10">
    <property type="entry name" value="Hexapeptide repeat proteins"/>
    <property type="match status" value="1"/>
</dbReference>
<sequence>MIVNFNINPQKIKETSIVTVNYDNVQQFPLMVIGLDSYIVSSEIQSGINFDKEHLAHNLQIGKYCSLADKIKFMIGLNHDYKSITTGVCSFLDGAVRPWRIKQKNQIIIQSDVWIGSGATIMSGVTIRNGAVVAAGSHVTKDVPAYAIVGGNPAKIINYRFDEQQIKKLLKISWWNWDIKKLTDNKMFFSKSIDEFIDKFYEKSLHEQIMDLPYKQEKPICLFFPDFNENYPVTEYVVKSYCDHYGDNGEVVLFMYLQSNNVEEIINKINCILKKYNCDQNDNIVLLNINNLPNEKPLFKISDYYITTRAKETVLRTCYADEFGVEVLSGVDRPVFG</sequence>
<evidence type="ECO:0000313" key="1">
    <source>
        <dbReference type="EMBL" id="XFO64684.1"/>
    </source>
</evidence>
<dbReference type="EMBL" id="CP155573">
    <property type="protein sequence ID" value="XFO64684.1"/>
    <property type="molecule type" value="Genomic_DNA"/>
</dbReference>
<keyword evidence="1" id="KW-0808">Transferase</keyword>
<proteinExistence type="predicted"/>
<accession>A0ABZ3IG75</accession>
<dbReference type="InterPro" id="IPR011004">
    <property type="entry name" value="Trimer_LpxA-like_sf"/>
</dbReference>
<dbReference type="EC" id="2.3.1.89" evidence="1"/>
<dbReference type="PANTHER" id="PTHR43300:SF11">
    <property type="entry name" value="ACETYLTRANSFERASE RV3034C-RELATED"/>
    <property type="match status" value="1"/>
</dbReference>
<dbReference type="SUPFAM" id="SSF51161">
    <property type="entry name" value="Trimeric LpxA-like enzymes"/>
    <property type="match status" value="1"/>
</dbReference>
<keyword evidence="1" id="KW-0012">Acyltransferase</keyword>
<dbReference type="PANTHER" id="PTHR43300">
    <property type="entry name" value="ACETYLTRANSFERASE"/>
    <property type="match status" value="1"/>
</dbReference>
<gene>
    <name evidence="1" type="primary">dapH_1</name>
    <name evidence="1" type="ORF">SPSIL_007870</name>
</gene>
<evidence type="ECO:0000313" key="2">
    <source>
        <dbReference type="Proteomes" id="UP000216752"/>
    </source>
</evidence>
<dbReference type="RefSeq" id="WP_094606117.1">
    <property type="nucleotide sequence ID" value="NZ_CP155573.1"/>
</dbReference>
<dbReference type="GO" id="GO:0047200">
    <property type="term" value="F:tetrahydrodipicolinate N-acetyltransferase activity"/>
    <property type="evidence" value="ECO:0007669"/>
    <property type="project" value="UniProtKB-EC"/>
</dbReference>
<dbReference type="Proteomes" id="UP000216752">
    <property type="component" value="Chromosome"/>
</dbReference>
<dbReference type="CDD" id="cd03349">
    <property type="entry name" value="LbH_XAT"/>
    <property type="match status" value="1"/>
</dbReference>
<organism evidence="1 2">
    <name type="scientific">Sporomusa silvacetica DSM 10669</name>
    <dbReference type="NCBI Taxonomy" id="1123289"/>
    <lineage>
        <taxon>Bacteria</taxon>
        <taxon>Bacillati</taxon>
        <taxon>Bacillota</taxon>
        <taxon>Negativicutes</taxon>
        <taxon>Selenomonadales</taxon>
        <taxon>Sporomusaceae</taxon>
        <taxon>Sporomusa</taxon>
    </lineage>
</organism>
<keyword evidence="2" id="KW-1185">Reference proteome</keyword>
<dbReference type="Pfam" id="PF00132">
    <property type="entry name" value="Hexapep"/>
    <property type="match status" value="1"/>
</dbReference>
<dbReference type="InterPro" id="IPR001451">
    <property type="entry name" value="Hexapep"/>
</dbReference>